<keyword evidence="3" id="KW-0413">Isomerase</keyword>
<dbReference type="GO" id="GO:0016787">
    <property type="term" value="F:hydrolase activity"/>
    <property type="evidence" value="ECO:0007669"/>
    <property type="project" value="UniProtKB-KW"/>
</dbReference>
<dbReference type="HAMAP" id="MF_01488">
    <property type="entry name" value="RecD2"/>
    <property type="match status" value="1"/>
</dbReference>
<dbReference type="Pfam" id="PF23139">
    <property type="entry name" value="OB_YrrC"/>
    <property type="match status" value="1"/>
</dbReference>
<dbReference type="SUPFAM" id="SSF52540">
    <property type="entry name" value="P-loop containing nucleoside triphosphate hydrolases"/>
    <property type="match status" value="1"/>
</dbReference>
<dbReference type="InterPro" id="IPR029493">
    <property type="entry name" value="RecD2-like_HHH"/>
</dbReference>
<dbReference type="InterPro" id="IPR006345">
    <property type="entry name" value="RecD2"/>
</dbReference>
<dbReference type="AlphaFoldDB" id="A0A841PKU5"/>
<feature type="domain" description="AAA+ ATPase" evidence="4">
    <location>
        <begin position="351"/>
        <end position="509"/>
    </location>
</feature>
<dbReference type="Gene3D" id="2.30.30.940">
    <property type="match status" value="1"/>
</dbReference>
<comment type="caution">
    <text evidence="5">The sequence shown here is derived from an EMBL/GenBank/DDBJ whole genome shotgun (WGS) entry which is preliminary data.</text>
</comment>
<dbReference type="RefSeq" id="WP_246407013.1">
    <property type="nucleotide sequence ID" value="NZ_JACHHJ010000001.1"/>
</dbReference>
<dbReference type="InterPro" id="IPR055446">
    <property type="entry name" value="RecD2_N_OB"/>
</dbReference>
<keyword evidence="3 5" id="KW-0378">Hydrolase</keyword>
<dbReference type="EC" id="5.6.2.3" evidence="3"/>
<evidence type="ECO:0000256" key="1">
    <source>
        <dbReference type="ARBA" id="ARBA00022741"/>
    </source>
</evidence>
<keyword evidence="3" id="KW-0238">DNA-binding</keyword>
<comment type="similarity">
    <text evidence="3">Belongs to the RecD family. RecD2 subfamily.</text>
</comment>
<evidence type="ECO:0000256" key="3">
    <source>
        <dbReference type="HAMAP-Rule" id="MF_01488"/>
    </source>
</evidence>
<name>A0A841PKU5_9BACL</name>
<proteinExistence type="inferred from homology"/>
<dbReference type="Proteomes" id="UP000568839">
    <property type="component" value="Unassembled WGS sequence"/>
</dbReference>
<dbReference type="InterPro" id="IPR027785">
    <property type="entry name" value="UvrD-like_helicase_C"/>
</dbReference>
<gene>
    <name evidence="3" type="primary">recD2</name>
    <name evidence="5" type="ORF">HNR44_001436</name>
</gene>
<evidence type="ECO:0000313" key="6">
    <source>
        <dbReference type="Proteomes" id="UP000568839"/>
    </source>
</evidence>
<dbReference type="GO" id="GO:0017116">
    <property type="term" value="F:single-stranded DNA helicase activity"/>
    <property type="evidence" value="ECO:0007669"/>
    <property type="project" value="TreeGrafter"/>
</dbReference>
<dbReference type="GO" id="GO:0006310">
    <property type="term" value="P:DNA recombination"/>
    <property type="evidence" value="ECO:0007669"/>
    <property type="project" value="InterPro"/>
</dbReference>
<dbReference type="Pfam" id="PF13538">
    <property type="entry name" value="UvrD_C_2"/>
    <property type="match status" value="1"/>
</dbReference>
<keyword evidence="6" id="KW-1185">Reference proteome</keyword>
<dbReference type="InterPro" id="IPR027417">
    <property type="entry name" value="P-loop_NTPase"/>
</dbReference>
<dbReference type="SMART" id="SM00382">
    <property type="entry name" value="AAA"/>
    <property type="match status" value="1"/>
</dbReference>
<dbReference type="InterPro" id="IPR050534">
    <property type="entry name" value="Coronavir_polyprotein_1ab"/>
</dbReference>
<dbReference type="InterPro" id="IPR041451">
    <property type="entry name" value="RecD2_SH13"/>
</dbReference>
<dbReference type="GO" id="GO:0009338">
    <property type="term" value="C:exodeoxyribonuclease V complex"/>
    <property type="evidence" value="ECO:0007669"/>
    <property type="project" value="TreeGrafter"/>
</dbReference>
<keyword evidence="1 3" id="KW-0547">Nucleotide-binding</keyword>
<dbReference type="InterPro" id="IPR003593">
    <property type="entry name" value="AAA+_ATPase"/>
</dbReference>
<comment type="catalytic activity">
    <reaction evidence="3">
        <text>ATP + H2O = ADP + phosphate + H(+)</text>
        <dbReference type="Rhea" id="RHEA:13065"/>
        <dbReference type="ChEBI" id="CHEBI:15377"/>
        <dbReference type="ChEBI" id="CHEBI:15378"/>
        <dbReference type="ChEBI" id="CHEBI:30616"/>
        <dbReference type="ChEBI" id="CHEBI:43474"/>
        <dbReference type="ChEBI" id="CHEBI:456216"/>
        <dbReference type="EC" id="5.6.2.3"/>
    </reaction>
</comment>
<dbReference type="Gene3D" id="1.10.10.2220">
    <property type="match status" value="1"/>
</dbReference>
<dbReference type="GO" id="GO:0043139">
    <property type="term" value="F:5'-3' DNA helicase activity"/>
    <property type="evidence" value="ECO:0007669"/>
    <property type="project" value="UniProtKB-UniRule"/>
</dbReference>
<dbReference type="PANTHER" id="PTHR43788:SF6">
    <property type="entry name" value="DNA HELICASE B"/>
    <property type="match status" value="1"/>
</dbReference>
<dbReference type="PANTHER" id="PTHR43788">
    <property type="entry name" value="DNA2/NAM7 HELICASE FAMILY MEMBER"/>
    <property type="match status" value="1"/>
</dbReference>
<dbReference type="Gene3D" id="3.40.50.300">
    <property type="entry name" value="P-loop containing nucleotide triphosphate hydrolases"/>
    <property type="match status" value="2"/>
</dbReference>
<protein>
    <recommendedName>
        <fullName evidence="3">ATP-dependent RecD2 DNA helicase</fullName>
        <ecNumber evidence="3">5.6.2.3</ecNumber>
    </recommendedName>
    <alternativeName>
        <fullName evidence="3">DNA 5'-3' helicase subunit RecD2</fullName>
    </alternativeName>
</protein>
<feature type="binding site" evidence="3">
    <location>
        <begin position="362"/>
        <end position="366"/>
    </location>
    <ligand>
        <name>ATP</name>
        <dbReference type="ChEBI" id="CHEBI:30616"/>
    </ligand>
</feature>
<dbReference type="CDD" id="cd18809">
    <property type="entry name" value="SF1_C_RecD"/>
    <property type="match status" value="1"/>
</dbReference>
<evidence type="ECO:0000259" key="4">
    <source>
        <dbReference type="SMART" id="SM00382"/>
    </source>
</evidence>
<dbReference type="Pfam" id="PF18335">
    <property type="entry name" value="SH3_13"/>
    <property type="match status" value="1"/>
</dbReference>
<accession>A0A841PKU5</accession>
<dbReference type="Pfam" id="PF13245">
    <property type="entry name" value="AAA_19"/>
    <property type="match status" value="1"/>
</dbReference>
<dbReference type="GO" id="GO:0005524">
    <property type="term" value="F:ATP binding"/>
    <property type="evidence" value="ECO:0007669"/>
    <property type="project" value="UniProtKB-UniRule"/>
</dbReference>
<dbReference type="EMBL" id="JACHHJ010000001">
    <property type="protein sequence ID" value="MBB6449487.1"/>
    <property type="molecule type" value="Genomic_DNA"/>
</dbReference>
<comment type="function">
    <text evidence="3">DNA-dependent ATPase and ATP-dependent 5'-3' DNA helicase. Has no activity on blunt DNA or DNA with 3'-overhangs, requires at least 10 bases of 5'-ssDNA for helicase activity.</text>
</comment>
<sequence>MSEDWKSSMSKITGTVSHVIFRNETNGYTVLNVDIDEAAPVIDAPSIAVVGHFPSPPEGEMLTFFGHYREHARYGQQFNMELYEQYIPRGGAALIQYLSSQRFPGIGRKTAARIVETLGDSAIDKIINDPSCLSNVPELKRRQAETLAEQLVEEQELAGVMSRLITYGFGTELATKIIQQYESETLQVVEKDPYQLIQDIEGIGFQKADELGMQLGIEATSEKRLKSGLLFSLSQISQSVGHVYLPENVWVEETLQLLNYRSREVNEEMLLESILKLAEEGAVAVQEGRGYMLSLYFAEKGLATSIQRIMDTKDQEAFSEDLFLQTLGEMEEAFKITYADRQKEAVELALKSPLMILTGGPGTGKTTVIRAIVEMFKRIRGWASRKEKNLPVLLAAPTGRAAKRMAETTGLPAYTIHKWLGWRGEDEEYLEHDEENPLDGELLIVDEASMIDVWLANQLFKAIPSHMQVVIVGDEDQLPSVGPGQVLGDLLRSQAVPAVSLSAVYRQAEGSSIIDLAHALKEGHLSAEFTKPKPDRSFIPCNGMNMTDMVKQICEKAMNKGYTAREIQVLAPMYKGPSGIHLLNEMLQELFNPPAQGKRSIKYGEVNYRQGDIVLQLVNNPEDNVFNGDRGEIVAILKEKESEDSKEKVVVSFDGIEVNYEKQDLKQIMLAYCSSIHKAQGSEFPIVIVPLSMSYHRMLKRNLLYTAVTRARDSLVLVGERRAFDIAVNNNDQNSRYSHLHVRLADEEEASSKHEGHKSELY</sequence>
<organism evidence="5 6">
    <name type="scientific">Geomicrobium halophilum</name>
    <dbReference type="NCBI Taxonomy" id="549000"/>
    <lineage>
        <taxon>Bacteria</taxon>
        <taxon>Bacillati</taxon>
        <taxon>Bacillota</taxon>
        <taxon>Bacilli</taxon>
        <taxon>Bacillales</taxon>
        <taxon>Geomicrobium</taxon>
    </lineage>
</organism>
<dbReference type="GO" id="GO:0003677">
    <property type="term" value="F:DNA binding"/>
    <property type="evidence" value="ECO:0007669"/>
    <property type="project" value="UniProtKB-UniRule"/>
</dbReference>
<evidence type="ECO:0000256" key="2">
    <source>
        <dbReference type="ARBA" id="ARBA00022840"/>
    </source>
</evidence>
<dbReference type="Pfam" id="PF14490">
    <property type="entry name" value="HHH_RecD2"/>
    <property type="match status" value="1"/>
</dbReference>
<dbReference type="CDD" id="cd17933">
    <property type="entry name" value="DEXSc_RecD-like"/>
    <property type="match status" value="1"/>
</dbReference>
<keyword evidence="3" id="KW-0347">Helicase</keyword>
<evidence type="ECO:0000313" key="5">
    <source>
        <dbReference type="EMBL" id="MBB6449487.1"/>
    </source>
</evidence>
<dbReference type="NCBIfam" id="TIGR01448">
    <property type="entry name" value="recD_rel"/>
    <property type="match status" value="1"/>
</dbReference>
<reference evidence="5 6" key="1">
    <citation type="submission" date="2020-08" db="EMBL/GenBank/DDBJ databases">
        <title>Genomic Encyclopedia of Type Strains, Phase IV (KMG-IV): sequencing the most valuable type-strain genomes for metagenomic binning, comparative biology and taxonomic classification.</title>
        <authorList>
            <person name="Goeker M."/>
        </authorList>
    </citation>
    <scope>NUCLEOTIDE SEQUENCE [LARGE SCALE GENOMIC DNA]</scope>
    <source>
        <strain evidence="5 6">DSM 21769</strain>
    </source>
</reference>
<keyword evidence="2 3" id="KW-0067">ATP-binding</keyword>